<evidence type="ECO:0000313" key="3">
    <source>
        <dbReference type="EMBL" id="KAI1710798.1"/>
    </source>
</evidence>
<evidence type="ECO:0000256" key="2">
    <source>
        <dbReference type="SAM" id="SignalP"/>
    </source>
</evidence>
<sequence length="317" mass="35519">MEIARWLLLFVSIATISTTLAANDVTDRVLDVTEAPNTDYEEDQEQAQAADGESEDNEVIITESPEDADLNDPDAVPPGYCFEACDSWLQQIVTSGLNVGSAKAMLWSCNAYGNYVMCLNENCGSMETADIPKVELDRMMEKRLGYALIEPGCPEPQVFVDMFKCRDKVIGKKTCRRTHTPSFKMGLQPYEVDPIITKMLTNLKCEENILREQCGDMAANLAIRSVRQRIFTYLSFRGWSYHPSDQSSENKDLLEYFTMREVTSLIKEDFKYKTSESNDTKPAIALPYVQNPSGAGTSHVSSLLIAAIQVVVLRVFL</sequence>
<feature type="chain" id="PRO_5042121877" evidence="2">
    <location>
        <begin position="22"/>
        <end position="317"/>
    </location>
</feature>
<evidence type="ECO:0000313" key="4">
    <source>
        <dbReference type="Proteomes" id="UP001201812"/>
    </source>
</evidence>
<evidence type="ECO:0000256" key="1">
    <source>
        <dbReference type="SAM" id="MobiDB-lite"/>
    </source>
</evidence>
<keyword evidence="2" id="KW-0732">Signal</keyword>
<comment type="caution">
    <text evidence="3">The sequence shown here is derived from an EMBL/GenBank/DDBJ whole genome shotgun (WGS) entry which is preliminary data.</text>
</comment>
<dbReference type="Proteomes" id="UP001201812">
    <property type="component" value="Unassembled WGS sequence"/>
</dbReference>
<accession>A0AAD4MZY4</accession>
<reference evidence="3" key="1">
    <citation type="submission" date="2022-01" db="EMBL/GenBank/DDBJ databases">
        <title>Genome Sequence Resource for Two Populations of Ditylenchus destructor, the Migratory Endoparasitic Phytonematode.</title>
        <authorList>
            <person name="Zhang H."/>
            <person name="Lin R."/>
            <person name="Xie B."/>
        </authorList>
    </citation>
    <scope>NUCLEOTIDE SEQUENCE</scope>
    <source>
        <strain evidence="3">BazhouSP</strain>
    </source>
</reference>
<dbReference type="AlphaFoldDB" id="A0AAD4MZY4"/>
<proteinExistence type="predicted"/>
<gene>
    <name evidence="3" type="ORF">DdX_10497</name>
</gene>
<name>A0AAD4MZY4_9BILA</name>
<protein>
    <submittedName>
        <fullName evidence="3">Uncharacterized protein</fullName>
    </submittedName>
</protein>
<dbReference type="EMBL" id="JAKKPZ010000024">
    <property type="protein sequence ID" value="KAI1710798.1"/>
    <property type="molecule type" value="Genomic_DNA"/>
</dbReference>
<keyword evidence="4" id="KW-1185">Reference proteome</keyword>
<feature type="signal peptide" evidence="2">
    <location>
        <begin position="1"/>
        <end position="21"/>
    </location>
</feature>
<organism evidence="3 4">
    <name type="scientific">Ditylenchus destructor</name>
    <dbReference type="NCBI Taxonomy" id="166010"/>
    <lineage>
        <taxon>Eukaryota</taxon>
        <taxon>Metazoa</taxon>
        <taxon>Ecdysozoa</taxon>
        <taxon>Nematoda</taxon>
        <taxon>Chromadorea</taxon>
        <taxon>Rhabditida</taxon>
        <taxon>Tylenchina</taxon>
        <taxon>Tylenchomorpha</taxon>
        <taxon>Sphaerularioidea</taxon>
        <taxon>Anguinidae</taxon>
        <taxon>Anguininae</taxon>
        <taxon>Ditylenchus</taxon>
    </lineage>
</organism>
<feature type="region of interest" description="Disordered" evidence="1">
    <location>
        <begin position="36"/>
        <end position="56"/>
    </location>
</feature>